<gene>
    <name evidence="1" type="ORF">E2C01_039505</name>
</gene>
<protein>
    <submittedName>
        <fullName evidence="1">Uncharacterized protein</fullName>
    </submittedName>
</protein>
<dbReference type="Proteomes" id="UP000324222">
    <property type="component" value="Unassembled WGS sequence"/>
</dbReference>
<name>A0A5B7FDU0_PORTR</name>
<reference evidence="1 2" key="1">
    <citation type="submission" date="2019-05" db="EMBL/GenBank/DDBJ databases">
        <title>Another draft genome of Portunus trituberculatus and its Hox gene families provides insights of decapod evolution.</title>
        <authorList>
            <person name="Jeong J.-H."/>
            <person name="Song I."/>
            <person name="Kim S."/>
            <person name="Choi T."/>
            <person name="Kim D."/>
            <person name="Ryu S."/>
            <person name="Kim W."/>
        </authorList>
    </citation>
    <scope>NUCLEOTIDE SEQUENCE [LARGE SCALE GENOMIC DNA]</scope>
    <source>
        <tissue evidence="1">Muscle</tissue>
    </source>
</reference>
<sequence length="100" mass="11000">MPRVSYGQVFASKELRPDLGGGDISFRILVTPRRLATPSLHTHSELYEVSGAVVDGEEGVSVTEMIHTVTTHSEGQAYCVTAVRVHHLHLQELNVFVLSM</sequence>
<evidence type="ECO:0000313" key="2">
    <source>
        <dbReference type="Proteomes" id="UP000324222"/>
    </source>
</evidence>
<accession>A0A5B7FDU0</accession>
<evidence type="ECO:0000313" key="1">
    <source>
        <dbReference type="EMBL" id="MPC45800.1"/>
    </source>
</evidence>
<dbReference type="AlphaFoldDB" id="A0A5B7FDU0"/>
<keyword evidence="2" id="KW-1185">Reference proteome</keyword>
<proteinExistence type="predicted"/>
<dbReference type="EMBL" id="VSRR010006900">
    <property type="protein sequence ID" value="MPC45800.1"/>
    <property type="molecule type" value="Genomic_DNA"/>
</dbReference>
<organism evidence="1 2">
    <name type="scientific">Portunus trituberculatus</name>
    <name type="common">Swimming crab</name>
    <name type="synonym">Neptunus trituberculatus</name>
    <dbReference type="NCBI Taxonomy" id="210409"/>
    <lineage>
        <taxon>Eukaryota</taxon>
        <taxon>Metazoa</taxon>
        <taxon>Ecdysozoa</taxon>
        <taxon>Arthropoda</taxon>
        <taxon>Crustacea</taxon>
        <taxon>Multicrustacea</taxon>
        <taxon>Malacostraca</taxon>
        <taxon>Eumalacostraca</taxon>
        <taxon>Eucarida</taxon>
        <taxon>Decapoda</taxon>
        <taxon>Pleocyemata</taxon>
        <taxon>Brachyura</taxon>
        <taxon>Eubrachyura</taxon>
        <taxon>Portunoidea</taxon>
        <taxon>Portunidae</taxon>
        <taxon>Portuninae</taxon>
        <taxon>Portunus</taxon>
    </lineage>
</organism>
<comment type="caution">
    <text evidence="1">The sequence shown here is derived from an EMBL/GenBank/DDBJ whole genome shotgun (WGS) entry which is preliminary data.</text>
</comment>